<dbReference type="EMBL" id="CAEZSG010000074">
    <property type="protein sequence ID" value="CAB4537662.1"/>
    <property type="molecule type" value="Genomic_DNA"/>
</dbReference>
<feature type="compositionally biased region" description="Basic and acidic residues" evidence="1">
    <location>
        <begin position="63"/>
        <end position="82"/>
    </location>
</feature>
<dbReference type="AlphaFoldDB" id="A0A6J6BFD5"/>
<organism evidence="2">
    <name type="scientific">freshwater metagenome</name>
    <dbReference type="NCBI Taxonomy" id="449393"/>
    <lineage>
        <taxon>unclassified sequences</taxon>
        <taxon>metagenomes</taxon>
        <taxon>ecological metagenomes</taxon>
    </lineage>
</organism>
<reference evidence="2" key="1">
    <citation type="submission" date="2020-05" db="EMBL/GenBank/DDBJ databases">
        <authorList>
            <person name="Chiriac C."/>
            <person name="Salcher M."/>
            <person name="Ghai R."/>
            <person name="Kavagutti S V."/>
        </authorList>
    </citation>
    <scope>NUCLEOTIDE SEQUENCE</scope>
</reference>
<feature type="region of interest" description="Disordered" evidence="1">
    <location>
        <begin position="63"/>
        <end position="84"/>
    </location>
</feature>
<evidence type="ECO:0000313" key="2">
    <source>
        <dbReference type="EMBL" id="CAB4537662.1"/>
    </source>
</evidence>
<name>A0A6J6BFD5_9ZZZZ</name>
<sequence>MGNHFGTELQDTAFVRVLGDDLNTLPCGISIPVSGVRVGEILPQRRHALRATGKNFGGEVLDKTQVRHSDPEHRDDVPEANRTRKIPPRSRLEEFGRETRVRAKEQARRAINNTSVKVRNRHRWCASRRFAVDLRVVSCDDLGVVASVKLPGHGESRIASNFGDTSALQEVEGMTAGSNEHEFGDNRGRGATNLVTHNHVPQTVLATSNRSNRMIDMNLGLGARDRIDENFCQRTEVNIGAVLKTRRRHRLGLRSTGHDKRRPLVNDLGVIREFRSREKWVIFQRFVAGLEIRNIVGAPHERHVRNGDEK</sequence>
<protein>
    <submittedName>
        <fullName evidence="2">Unannotated protein</fullName>
    </submittedName>
</protein>
<proteinExistence type="predicted"/>
<gene>
    <name evidence="2" type="ORF">UFOPK1413_00568</name>
</gene>
<evidence type="ECO:0000256" key="1">
    <source>
        <dbReference type="SAM" id="MobiDB-lite"/>
    </source>
</evidence>
<accession>A0A6J6BFD5</accession>